<keyword evidence="3" id="KW-1185">Reference proteome</keyword>
<dbReference type="RefSeq" id="WP_160752523.1">
    <property type="nucleotide sequence ID" value="NZ_WTYA01000003.1"/>
</dbReference>
<evidence type="ECO:0000313" key="3">
    <source>
        <dbReference type="Proteomes" id="UP000439780"/>
    </source>
</evidence>
<gene>
    <name evidence="2" type="ORF">GRI58_05245</name>
</gene>
<protein>
    <submittedName>
        <fullName evidence="2">Cupin-like domain-containing protein</fullName>
    </submittedName>
</protein>
<dbReference type="InterPro" id="IPR003347">
    <property type="entry name" value="JmjC_dom"/>
</dbReference>
<dbReference type="Pfam" id="PF13621">
    <property type="entry name" value="Cupin_8"/>
    <property type="match status" value="1"/>
</dbReference>
<dbReference type="PANTHER" id="PTHR12461">
    <property type="entry name" value="HYPOXIA-INDUCIBLE FACTOR 1 ALPHA INHIBITOR-RELATED"/>
    <property type="match status" value="1"/>
</dbReference>
<dbReference type="Proteomes" id="UP000439780">
    <property type="component" value="Unassembled WGS sequence"/>
</dbReference>
<proteinExistence type="predicted"/>
<dbReference type="SUPFAM" id="SSF51197">
    <property type="entry name" value="Clavaminate synthase-like"/>
    <property type="match status" value="1"/>
</dbReference>
<accession>A0A845AHC7</accession>
<feature type="domain" description="JmjC" evidence="1">
    <location>
        <begin position="134"/>
        <end position="285"/>
    </location>
</feature>
<dbReference type="PANTHER" id="PTHR12461:SF105">
    <property type="entry name" value="HYPOXIA-INDUCIBLE FACTOR 1-ALPHA INHIBITOR"/>
    <property type="match status" value="1"/>
</dbReference>
<evidence type="ECO:0000259" key="1">
    <source>
        <dbReference type="PROSITE" id="PS51184"/>
    </source>
</evidence>
<dbReference type="AlphaFoldDB" id="A0A845AHC7"/>
<dbReference type="OrthoDB" id="479699at2"/>
<dbReference type="EMBL" id="WTYA01000003">
    <property type="protein sequence ID" value="MXP28225.1"/>
    <property type="molecule type" value="Genomic_DNA"/>
</dbReference>
<dbReference type="InterPro" id="IPR041667">
    <property type="entry name" value="Cupin_8"/>
</dbReference>
<reference evidence="2 3" key="1">
    <citation type="submission" date="2019-12" db="EMBL/GenBank/DDBJ databases">
        <title>Genomic-based taxomic classification of the family Erythrobacteraceae.</title>
        <authorList>
            <person name="Xu L."/>
        </authorList>
    </citation>
    <scope>NUCLEOTIDE SEQUENCE [LARGE SCALE GENOMIC DNA]</scope>
    <source>
        <strain evidence="2 3">KEMB 9005-328</strain>
    </source>
</reference>
<dbReference type="Gene3D" id="2.60.120.10">
    <property type="entry name" value="Jelly Rolls"/>
    <property type="match status" value="1"/>
</dbReference>
<dbReference type="InterPro" id="IPR014710">
    <property type="entry name" value="RmlC-like_jellyroll"/>
</dbReference>
<organism evidence="2 3">
    <name type="scientific">Qipengyuania algicida</name>
    <dbReference type="NCBI Taxonomy" id="1836209"/>
    <lineage>
        <taxon>Bacteria</taxon>
        <taxon>Pseudomonadati</taxon>
        <taxon>Pseudomonadota</taxon>
        <taxon>Alphaproteobacteria</taxon>
        <taxon>Sphingomonadales</taxon>
        <taxon>Erythrobacteraceae</taxon>
        <taxon>Qipengyuania</taxon>
    </lineage>
</organism>
<dbReference type="PROSITE" id="PS51184">
    <property type="entry name" value="JMJC"/>
    <property type="match status" value="1"/>
</dbReference>
<evidence type="ECO:0000313" key="2">
    <source>
        <dbReference type="EMBL" id="MXP28225.1"/>
    </source>
</evidence>
<name>A0A845AHC7_9SPHN</name>
<sequence length="350" mass="38753">MQKRFCPANEAPEPEIVTPVEEISAPSPEVFERDHRSRYRPLVIRDLASDWPIVASARNGTGDVLRSVEAMDSGVAADLMVAPPDAHGRFFYSSDMRGFNFRRERVTLSQLTGHLRQIADQPSPLAIYAGAVEAQSSLPGFTATHPLPLAEAAQATCRIWLGNASQVATHFDLSDNFAVVVLGSRRFTLFPPECVGDLYVGPLDRTLAGQPVSMVDPLAPDLARYPRYERALAHAQFAELEPGDAIYIPTLWWHHVQARAPINMLVNYWHNDALHGGGFLALVHAILSIRDAPEPQRQAWQAWFEHMVFSTDASESAAHLPDHARGVTGPPSPARDEMMRRFIAQVLMGR</sequence>
<dbReference type="SMART" id="SM00558">
    <property type="entry name" value="JmjC"/>
    <property type="match status" value="1"/>
</dbReference>
<comment type="caution">
    <text evidence="2">The sequence shown here is derived from an EMBL/GenBank/DDBJ whole genome shotgun (WGS) entry which is preliminary data.</text>
</comment>